<protein>
    <recommendedName>
        <fullName evidence="2">Pyrrolo-quinoline quinone repeat domain-containing protein</fullName>
    </recommendedName>
</protein>
<dbReference type="SUPFAM" id="SSF50998">
    <property type="entry name" value="Quinoprotein alcohol dehydrogenase-like"/>
    <property type="match status" value="1"/>
</dbReference>
<proteinExistence type="predicted"/>
<gene>
    <name evidence="3" type="ORF">FH715_11155</name>
</gene>
<dbReference type="Gene3D" id="2.130.10.10">
    <property type="entry name" value="YVTN repeat-like/Quinoprotein amine dehydrogenase"/>
    <property type="match status" value="2"/>
</dbReference>
<evidence type="ECO:0000256" key="1">
    <source>
        <dbReference type="SAM" id="SignalP"/>
    </source>
</evidence>
<dbReference type="EMBL" id="VDGT01000006">
    <property type="protein sequence ID" value="TNM31225.1"/>
    <property type="molecule type" value="Genomic_DNA"/>
</dbReference>
<dbReference type="RefSeq" id="WP_139643838.1">
    <property type="nucleotide sequence ID" value="NZ_BAAAZS010000037.1"/>
</dbReference>
<feature type="domain" description="Pyrrolo-quinoline quinone repeat" evidence="2">
    <location>
        <begin position="92"/>
        <end position="203"/>
    </location>
</feature>
<accession>A0A5C4V6H4</accession>
<organism evidence="3 4">
    <name type="scientific">Streptomyces sedi</name>
    <dbReference type="NCBI Taxonomy" id="555059"/>
    <lineage>
        <taxon>Bacteria</taxon>
        <taxon>Bacillati</taxon>
        <taxon>Actinomycetota</taxon>
        <taxon>Actinomycetes</taxon>
        <taxon>Kitasatosporales</taxon>
        <taxon>Streptomycetaceae</taxon>
        <taxon>Streptomyces</taxon>
    </lineage>
</organism>
<dbReference type="InterPro" id="IPR015943">
    <property type="entry name" value="WD40/YVTN_repeat-like_dom_sf"/>
</dbReference>
<dbReference type="PANTHER" id="PTHR34512:SF30">
    <property type="entry name" value="OUTER MEMBRANE PROTEIN ASSEMBLY FACTOR BAMB"/>
    <property type="match status" value="1"/>
</dbReference>
<dbReference type="Proteomes" id="UP000311713">
    <property type="component" value="Unassembled WGS sequence"/>
</dbReference>
<dbReference type="InterPro" id="IPR002372">
    <property type="entry name" value="PQQ_rpt_dom"/>
</dbReference>
<feature type="chain" id="PRO_5039554799" description="Pyrrolo-quinoline quinone repeat domain-containing protein" evidence="1">
    <location>
        <begin position="33"/>
        <end position="432"/>
    </location>
</feature>
<sequence length="432" mass="45281">MRVRKRVSKKRTFRGIAAVAAGGLLLVGCSSGGGGVADALGEGGGSGEAGASAEVETSTLLWETDAGTATSLPSTFWTPDGGPSVFVSIDGVAGLDPETGERTWELAPPSGAGRVCEVSQDLNEDGVGAVVFERGGECGALVAVDARGGEALWEVDLAETEGLGDSPEGDGWRPPPLVVAEGLVSVVSDKSSVERFAIETGDPLPAPETPWDDDPHCRNYLTWVHSRSYTVAVPDCAGVERMIAFDTESGEELWTNRRPFPQGAWLVGQLLPADDVVLQGEDKLYLFDSSGVLRARIGNSVRGVVTGSTLVSEDYAGGIAGYDLRSGEQLWAGGLGYYTGPLYGSDTGAAGQPFAYTSGQPVVHGIAVQPDAASGGDTSDHVYTWLDPETGETVREVADPRDEPWVTLGQWGDDVQLAFTERGRLEAFQLSE</sequence>
<dbReference type="OrthoDB" id="3952542at2"/>
<keyword evidence="1" id="KW-0732">Signal</keyword>
<dbReference type="PANTHER" id="PTHR34512">
    <property type="entry name" value="CELL SURFACE PROTEIN"/>
    <property type="match status" value="1"/>
</dbReference>
<reference evidence="3 4" key="1">
    <citation type="submission" date="2019-06" db="EMBL/GenBank/DDBJ databases">
        <title>Draft genome of Streptomyces sedi sp. JCM16909.</title>
        <authorList>
            <person name="Klykleung N."/>
            <person name="Tanasupawat S."/>
            <person name="Kudo T."/>
            <person name="Yuki M."/>
            <person name="Ohkuma M."/>
        </authorList>
    </citation>
    <scope>NUCLEOTIDE SEQUENCE [LARGE SCALE GENOMIC DNA]</scope>
    <source>
        <strain evidence="3 4">JCM 16909</strain>
    </source>
</reference>
<feature type="signal peptide" evidence="1">
    <location>
        <begin position="1"/>
        <end position="32"/>
    </location>
</feature>
<dbReference type="InterPro" id="IPR011047">
    <property type="entry name" value="Quinoprotein_ADH-like_sf"/>
</dbReference>
<name>A0A5C4V6H4_9ACTN</name>
<dbReference type="PROSITE" id="PS51257">
    <property type="entry name" value="PROKAR_LIPOPROTEIN"/>
    <property type="match status" value="1"/>
</dbReference>
<keyword evidence="4" id="KW-1185">Reference proteome</keyword>
<evidence type="ECO:0000259" key="2">
    <source>
        <dbReference type="Pfam" id="PF13360"/>
    </source>
</evidence>
<dbReference type="Pfam" id="PF13360">
    <property type="entry name" value="PQQ_2"/>
    <property type="match status" value="1"/>
</dbReference>
<evidence type="ECO:0000313" key="3">
    <source>
        <dbReference type="EMBL" id="TNM31225.1"/>
    </source>
</evidence>
<dbReference type="AlphaFoldDB" id="A0A5C4V6H4"/>
<evidence type="ECO:0000313" key="4">
    <source>
        <dbReference type="Proteomes" id="UP000311713"/>
    </source>
</evidence>
<comment type="caution">
    <text evidence="3">The sequence shown here is derived from an EMBL/GenBank/DDBJ whole genome shotgun (WGS) entry which is preliminary data.</text>
</comment>